<reference key="1">
    <citation type="journal article" date="2014" name="PLoS Genet.">
        <title>Signature Gene Expression Reveals Novel Clues to the Molecular Mechanisms of Dimorphic Transition in Penicillium marneffei.</title>
        <authorList>
            <person name="Yang E."/>
            <person name="Wang G."/>
            <person name="Cai J."/>
            <person name="Woo P.C."/>
            <person name="Lau S.K."/>
            <person name="Yuen K.-Y."/>
            <person name="Chow W.-N."/>
            <person name="Lin X."/>
        </authorList>
    </citation>
    <scope>NUCLEOTIDE SEQUENCE [LARGE SCALE GENOMIC DNA]</scope>
    <source>
        <strain>PM1</strain>
    </source>
</reference>
<evidence type="ECO:0000313" key="2">
    <source>
        <dbReference type="EMBL" id="KFX45370.1"/>
    </source>
</evidence>
<dbReference type="eggNOG" id="ENOG502RSZT">
    <property type="taxonomic scope" value="Eukaryota"/>
</dbReference>
<dbReference type="CDD" id="cd11577">
    <property type="entry name" value="GH71"/>
    <property type="match status" value="1"/>
</dbReference>
<evidence type="ECO:0000256" key="1">
    <source>
        <dbReference type="SAM" id="SignalP"/>
    </source>
</evidence>
<dbReference type="AlphaFoldDB" id="A0A093UZL9"/>
<accession>A0A093UZL9</accession>
<sequence length="435" mass="47147">MISLLIALLALTRLAASRAVFAHYMVGTMTSTEASQDISDAIAAGFDGFALNTHTISATDIWNTDAITYLLDAASGTSFKMFLSFDMSWGLDVNSLGSFLTQFTNHSQYYTTSDGRPWVSTYSGGASTTNDEWDSSFIQPLVSQGVTPYFVPNFDDWSGYPTGFFDAFPVVDGAFSWESAWPGPGTAAANVSDTVDESLIEQAHGVGKVYMMPLSTFQFKYTSSDQQWYRIGEINLPERMAQILALQPDFVEVITWNDAGESHYVGNFWPEQIAGTNEGNYANGYDHTGWQQVIKPFITAYKNGATEVGQMESQSGGPEGAVWYRTLLTSASCASTITNYQQAKDAVNFAVILPASDTPYTIEVYSNHNLIRSFSGVQGLNYESVPGLQAGGGQYIRVLDGGGNVVAVANGTKDVLSESADASVCNWNYEVVGLS</sequence>
<dbReference type="Pfam" id="PF03659">
    <property type="entry name" value="Glyco_hydro_71"/>
    <property type="match status" value="1"/>
</dbReference>
<proteinExistence type="predicted"/>
<organism evidence="2">
    <name type="scientific">Talaromyces marneffei PM1</name>
    <dbReference type="NCBI Taxonomy" id="1077442"/>
    <lineage>
        <taxon>Eukaryota</taxon>
        <taxon>Fungi</taxon>
        <taxon>Dikarya</taxon>
        <taxon>Ascomycota</taxon>
        <taxon>Pezizomycotina</taxon>
        <taxon>Eurotiomycetes</taxon>
        <taxon>Eurotiomycetidae</taxon>
        <taxon>Eurotiales</taxon>
        <taxon>Trichocomaceae</taxon>
        <taxon>Talaromyces</taxon>
        <taxon>Talaromyces sect. Talaromyces</taxon>
    </lineage>
</organism>
<keyword evidence="1" id="KW-0732">Signal</keyword>
<dbReference type="GO" id="GO:0051118">
    <property type="term" value="F:glucan endo-1,3-alpha-glucosidase activity"/>
    <property type="evidence" value="ECO:0007669"/>
    <property type="project" value="InterPro"/>
</dbReference>
<feature type="chain" id="PRO_5001892513" evidence="1">
    <location>
        <begin position="18"/>
        <end position="435"/>
    </location>
</feature>
<reference evidence="2" key="2">
    <citation type="journal article" date="2014" name="PLoS Genet.">
        <title>Signature gene expression reveals novel clues to the molecular mechanisms of dimorphic transition in Penicillium marneffei.</title>
        <authorList>
            <person name="Yang E."/>
            <person name="Wang G."/>
            <person name="Cai J."/>
            <person name="Woo P.C."/>
            <person name="Lau S.K."/>
            <person name="Yuen K.-Y."/>
            <person name="Chow W.-N."/>
            <person name="Lin X."/>
        </authorList>
    </citation>
    <scope>NUCLEOTIDE SEQUENCE</scope>
    <source>
        <strain evidence="2">PM1</strain>
    </source>
</reference>
<protein>
    <submittedName>
        <fullName evidence="2">Glucan endo-1,3-alpha-glucosidase agn1</fullName>
    </submittedName>
</protein>
<feature type="signal peptide" evidence="1">
    <location>
        <begin position="1"/>
        <end position="17"/>
    </location>
</feature>
<dbReference type="EMBL" id="JPOX01000023">
    <property type="protein sequence ID" value="KFX45370.1"/>
    <property type="molecule type" value="Genomic_DNA"/>
</dbReference>
<dbReference type="Gene3D" id="3.20.20.80">
    <property type="entry name" value="Glycosidases"/>
    <property type="match status" value="1"/>
</dbReference>
<dbReference type="HOGENOM" id="CLU_019141_3_0_1"/>
<comment type="caution">
    <text evidence="2">The sequence shown here is derived from an EMBL/GenBank/DDBJ whole genome shotgun (WGS) entry which is preliminary data.</text>
</comment>
<name>A0A093UZL9_TALMA</name>
<gene>
    <name evidence="2" type="ORF">GQ26_0230320</name>
</gene>
<dbReference type="InterPro" id="IPR005197">
    <property type="entry name" value="Glyco_hydro_71"/>
</dbReference>